<dbReference type="Proteomes" id="UP000324222">
    <property type="component" value="Unassembled WGS sequence"/>
</dbReference>
<evidence type="ECO:0000313" key="2">
    <source>
        <dbReference type="EMBL" id="MPC86297.1"/>
    </source>
</evidence>
<dbReference type="EMBL" id="VSRR010071048">
    <property type="protein sequence ID" value="MPC86297.1"/>
    <property type="molecule type" value="Genomic_DNA"/>
</dbReference>
<comment type="caution">
    <text evidence="2">The sequence shown here is derived from an EMBL/GenBank/DDBJ whole genome shotgun (WGS) entry which is preliminary data.</text>
</comment>
<keyword evidence="3" id="KW-1185">Reference proteome</keyword>
<proteinExistence type="predicted"/>
<reference evidence="2 3" key="1">
    <citation type="submission" date="2019-05" db="EMBL/GenBank/DDBJ databases">
        <title>Another draft genome of Portunus trituberculatus and its Hox gene families provides insights of decapod evolution.</title>
        <authorList>
            <person name="Jeong J.-H."/>
            <person name="Song I."/>
            <person name="Kim S."/>
            <person name="Choi T."/>
            <person name="Kim D."/>
            <person name="Ryu S."/>
            <person name="Kim W."/>
        </authorList>
    </citation>
    <scope>NUCLEOTIDE SEQUENCE [LARGE SCALE GENOMIC DNA]</scope>
    <source>
        <tissue evidence="2">Muscle</tissue>
    </source>
</reference>
<dbReference type="AlphaFoldDB" id="A0A5B7IXV5"/>
<gene>
    <name evidence="2" type="ORF">E2C01_081120</name>
</gene>
<sequence>MWCSRHATTPSAAALPGRRTISRPESSNALVQGRKVSMRCRSESPRASAMVTNGVIPLAVTCAGRVNLEIPVMGAVHASSFRSRATFSSHYACLSKRPTTRYVFQPPLPSPSNSYDTLASSWSLFPWHDLVLFV</sequence>
<name>A0A5B7IXV5_PORTR</name>
<evidence type="ECO:0000313" key="3">
    <source>
        <dbReference type="Proteomes" id="UP000324222"/>
    </source>
</evidence>
<accession>A0A5B7IXV5</accession>
<organism evidence="2 3">
    <name type="scientific">Portunus trituberculatus</name>
    <name type="common">Swimming crab</name>
    <name type="synonym">Neptunus trituberculatus</name>
    <dbReference type="NCBI Taxonomy" id="210409"/>
    <lineage>
        <taxon>Eukaryota</taxon>
        <taxon>Metazoa</taxon>
        <taxon>Ecdysozoa</taxon>
        <taxon>Arthropoda</taxon>
        <taxon>Crustacea</taxon>
        <taxon>Multicrustacea</taxon>
        <taxon>Malacostraca</taxon>
        <taxon>Eumalacostraca</taxon>
        <taxon>Eucarida</taxon>
        <taxon>Decapoda</taxon>
        <taxon>Pleocyemata</taxon>
        <taxon>Brachyura</taxon>
        <taxon>Eubrachyura</taxon>
        <taxon>Portunoidea</taxon>
        <taxon>Portunidae</taxon>
        <taxon>Portuninae</taxon>
        <taxon>Portunus</taxon>
    </lineage>
</organism>
<feature type="region of interest" description="Disordered" evidence="1">
    <location>
        <begin position="1"/>
        <end position="28"/>
    </location>
</feature>
<protein>
    <submittedName>
        <fullName evidence="2">Uncharacterized protein</fullName>
    </submittedName>
</protein>
<evidence type="ECO:0000256" key="1">
    <source>
        <dbReference type="SAM" id="MobiDB-lite"/>
    </source>
</evidence>
<feature type="compositionally biased region" description="Polar residues" evidence="1">
    <location>
        <begin position="1"/>
        <end position="11"/>
    </location>
</feature>